<dbReference type="InterPro" id="IPR029001">
    <property type="entry name" value="ITPase-like_fam"/>
</dbReference>
<dbReference type="InterPro" id="IPR003697">
    <property type="entry name" value="Maf-like"/>
</dbReference>
<evidence type="ECO:0000256" key="1">
    <source>
        <dbReference type="ARBA" id="ARBA00001968"/>
    </source>
</evidence>
<organism evidence="5 6">
    <name type="scientific">Planctomicrobium piriforme</name>
    <dbReference type="NCBI Taxonomy" id="1576369"/>
    <lineage>
        <taxon>Bacteria</taxon>
        <taxon>Pseudomonadati</taxon>
        <taxon>Planctomycetota</taxon>
        <taxon>Planctomycetia</taxon>
        <taxon>Planctomycetales</taxon>
        <taxon>Planctomycetaceae</taxon>
        <taxon>Planctomicrobium</taxon>
    </lineage>
</organism>
<keyword evidence="2 4" id="KW-0378">Hydrolase</keyword>
<reference evidence="6" key="1">
    <citation type="submission" date="2016-10" db="EMBL/GenBank/DDBJ databases">
        <authorList>
            <person name="Varghese N."/>
            <person name="Submissions S."/>
        </authorList>
    </citation>
    <scope>NUCLEOTIDE SEQUENCE [LARGE SCALE GENOMIC DNA]</scope>
    <source>
        <strain evidence="6">DSM 26348</strain>
    </source>
</reference>
<feature type="active site" description="Proton acceptor" evidence="4">
    <location>
        <position position="84"/>
    </location>
</feature>
<dbReference type="GO" id="GO:0036218">
    <property type="term" value="F:dTTP diphosphatase activity"/>
    <property type="evidence" value="ECO:0007669"/>
    <property type="project" value="RHEA"/>
</dbReference>
<dbReference type="HAMAP" id="MF_00528">
    <property type="entry name" value="Maf"/>
    <property type="match status" value="1"/>
</dbReference>
<dbReference type="STRING" id="1576369.SAMN05421753_102134"/>
<dbReference type="Proteomes" id="UP000199518">
    <property type="component" value="Unassembled WGS sequence"/>
</dbReference>
<keyword evidence="6" id="KW-1185">Reference proteome</keyword>
<dbReference type="PANTHER" id="PTHR43213">
    <property type="entry name" value="BIFUNCTIONAL DTTP/UTP PYROPHOSPHATASE/METHYLTRANSFERASE PROTEIN-RELATED"/>
    <property type="match status" value="1"/>
</dbReference>
<evidence type="ECO:0000256" key="3">
    <source>
        <dbReference type="ARBA" id="ARBA00023080"/>
    </source>
</evidence>
<dbReference type="EMBL" id="FOQD01000002">
    <property type="protein sequence ID" value="SFH70056.1"/>
    <property type="molecule type" value="Genomic_DNA"/>
</dbReference>
<name>A0A1I3C6V3_9PLAN</name>
<comment type="catalytic activity">
    <reaction evidence="4">
        <text>dTTP + H2O = dTMP + diphosphate + H(+)</text>
        <dbReference type="Rhea" id="RHEA:28534"/>
        <dbReference type="ChEBI" id="CHEBI:15377"/>
        <dbReference type="ChEBI" id="CHEBI:15378"/>
        <dbReference type="ChEBI" id="CHEBI:33019"/>
        <dbReference type="ChEBI" id="CHEBI:37568"/>
        <dbReference type="ChEBI" id="CHEBI:63528"/>
        <dbReference type="EC" id="3.6.1.9"/>
    </reaction>
</comment>
<dbReference type="EC" id="3.6.1.9" evidence="4"/>
<evidence type="ECO:0000313" key="5">
    <source>
        <dbReference type="EMBL" id="SFH70056.1"/>
    </source>
</evidence>
<dbReference type="RefSeq" id="WP_092047830.1">
    <property type="nucleotide sequence ID" value="NZ_FOQD01000002.1"/>
</dbReference>
<comment type="catalytic activity">
    <reaction evidence="4">
        <text>UTP + H2O = UMP + diphosphate + H(+)</text>
        <dbReference type="Rhea" id="RHEA:29395"/>
        <dbReference type="ChEBI" id="CHEBI:15377"/>
        <dbReference type="ChEBI" id="CHEBI:15378"/>
        <dbReference type="ChEBI" id="CHEBI:33019"/>
        <dbReference type="ChEBI" id="CHEBI:46398"/>
        <dbReference type="ChEBI" id="CHEBI:57865"/>
        <dbReference type="EC" id="3.6.1.9"/>
    </reaction>
</comment>
<dbReference type="OrthoDB" id="9807767at2"/>
<evidence type="ECO:0000256" key="4">
    <source>
        <dbReference type="HAMAP-Rule" id="MF_00528"/>
    </source>
</evidence>
<dbReference type="SUPFAM" id="SSF52972">
    <property type="entry name" value="ITPase-like"/>
    <property type="match status" value="1"/>
</dbReference>
<keyword evidence="4" id="KW-0963">Cytoplasm</keyword>
<dbReference type="GO" id="GO:0009117">
    <property type="term" value="P:nucleotide metabolic process"/>
    <property type="evidence" value="ECO:0007669"/>
    <property type="project" value="UniProtKB-KW"/>
</dbReference>
<dbReference type="AlphaFoldDB" id="A0A1I3C6V3"/>
<accession>A0A1I3C6V3</accession>
<sequence>MPDAATGPVLLGSRSPRRLELLSLLIPADQIQVSPPEDESEQGFDDVHTLAQIDERVLAIASRKRDLVAEAWLTRPWRLLLTADTVVIVRDDSGQPVVLGKPDGERWQATVRDWFTRYYLGRPHEVATAVCLRTADGREESFVERTKVEFRTASPELLEWYIATEEPLGKAGGYGLQGAGGMFVQSVTGSPSNVIGLPVERIWQTLNEWELIR</sequence>
<dbReference type="PIRSF" id="PIRSF006305">
    <property type="entry name" value="Maf"/>
    <property type="match status" value="1"/>
</dbReference>
<feature type="site" description="Important for substrate specificity" evidence="4">
    <location>
        <position position="177"/>
    </location>
</feature>
<gene>
    <name evidence="5" type="ORF">SAMN05421753_102134</name>
</gene>
<keyword evidence="3 4" id="KW-0546">Nucleotide metabolism</keyword>
<feature type="site" description="Important for substrate specificity" evidence="4">
    <location>
        <position position="17"/>
    </location>
</feature>
<dbReference type="GO" id="GO:0036221">
    <property type="term" value="F:UTP diphosphatase activity"/>
    <property type="evidence" value="ECO:0007669"/>
    <property type="project" value="RHEA"/>
</dbReference>
<comment type="caution">
    <text evidence="4">Lacks conserved residue(s) required for the propagation of feature annotation.</text>
</comment>
<dbReference type="GO" id="GO:0005737">
    <property type="term" value="C:cytoplasm"/>
    <property type="evidence" value="ECO:0007669"/>
    <property type="project" value="UniProtKB-SubCell"/>
</dbReference>
<proteinExistence type="inferred from homology"/>
<dbReference type="PANTHER" id="PTHR43213:SF5">
    <property type="entry name" value="BIFUNCTIONAL DTTP_UTP PYROPHOSPHATASE_METHYLTRANSFERASE PROTEIN-RELATED"/>
    <property type="match status" value="1"/>
</dbReference>
<feature type="site" description="Important for substrate specificity" evidence="4">
    <location>
        <position position="85"/>
    </location>
</feature>
<comment type="subcellular location">
    <subcellularLocation>
        <location evidence="4">Cytoplasm</location>
    </subcellularLocation>
</comment>
<evidence type="ECO:0000313" key="6">
    <source>
        <dbReference type="Proteomes" id="UP000199518"/>
    </source>
</evidence>
<dbReference type="Gene3D" id="3.90.950.10">
    <property type="match status" value="1"/>
</dbReference>
<dbReference type="Pfam" id="PF02545">
    <property type="entry name" value="Maf"/>
    <property type="match status" value="1"/>
</dbReference>
<comment type="function">
    <text evidence="4">Nucleoside triphosphate pyrophosphatase that hydrolyzes dTTP and UTP. May have a dual role in cell division arrest and in preventing the incorporation of modified nucleotides into cellular nucleic acids.</text>
</comment>
<protein>
    <recommendedName>
        <fullName evidence="4">dTTP/UTP pyrophosphatase</fullName>
        <shortName evidence="4">dTTPase/UTPase</shortName>
        <ecNumber evidence="4">3.6.1.9</ecNumber>
    </recommendedName>
    <alternativeName>
        <fullName evidence="4">Nucleoside triphosphate pyrophosphatase</fullName>
    </alternativeName>
    <alternativeName>
        <fullName evidence="4">Nucleotide pyrophosphatase</fullName>
        <shortName evidence="4">Nucleotide PPase</shortName>
    </alternativeName>
</protein>
<comment type="similarity">
    <text evidence="4">Belongs to the Maf family. YhdE subfamily.</text>
</comment>
<evidence type="ECO:0000256" key="2">
    <source>
        <dbReference type="ARBA" id="ARBA00022801"/>
    </source>
</evidence>
<comment type="cofactor">
    <cofactor evidence="1 4">
        <name>a divalent metal cation</name>
        <dbReference type="ChEBI" id="CHEBI:60240"/>
    </cofactor>
</comment>